<organism evidence="1 3">
    <name type="scientific">Alternaria tenuissima</name>
    <dbReference type="NCBI Taxonomy" id="119927"/>
    <lineage>
        <taxon>Eukaryota</taxon>
        <taxon>Fungi</taxon>
        <taxon>Dikarya</taxon>
        <taxon>Ascomycota</taxon>
        <taxon>Pezizomycotina</taxon>
        <taxon>Dothideomycetes</taxon>
        <taxon>Pleosporomycetidae</taxon>
        <taxon>Pleosporales</taxon>
        <taxon>Pleosporineae</taxon>
        <taxon>Pleosporaceae</taxon>
        <taxon>Alternaria</taxon>
        <taxon>Alternaria sect. Alternaria</taxon>
        <taxon>Alternaria alternata complex</taxon>
    </lineage>
</organism>
<evidence type="ECO:0000313" key="2">
    <source>
        <dbReference type="EMBL" id="RYN92311.1"/>
    </source>
</evidence>
<dbReference type="AlphaFoldDB" id="A0AB37VYA8"/>
<sequence>MGSTRRAEFGDLEQVVRGEFNYSRTHNKRPQLPPGYDWPTQIYKYCPRWYYNKIQVITELRFHDEYAKKKEQVWQSRLAEIREESKRKGPFDFTSKWQRLKSTMNIDDDDPVAEVLRDGMEDIVKEPKSGRLFGFSKSKPQHAQVEIPKQSPGKRPTDDIRVAVFCHRAFYDQALKIPKNSRAAIENGIHNKLLLHELDARLGPGIGPNQTFLAHDEVARRVTSTDGRWSAISLTEVWETALVTRRFDLTKNDYASSVEHTGELMPNLEKLLLQYAVESPNSGGYEGCTFQIDFRGNDLTKAIAWFHTQKYSNPKLILKGYNLTFESGQSLLAAVDQYTTRNYGKRFSWRDLDAMNLPIILLFYSEPITNLALKESGVNDLLLLEYEDLLRTTKRHVESFFPIGGNQSRPIFIPEIVHSGLGLGYDIQTKVARDPLTGSIIKDPKVIFRSRLDRAMIEVSLLLREKYPLLLSSGCTRLCEVRTEDGRELTAAMTNGRLREKPKGEEGIATRCREIHGGLFPRSDIVVADDPFAEIAARTWIDEYAKLDRRKLLGQDYHTWLKSAGNEVYEAVNKLQGPFLANTVTSRLNSEWNFQMPAS</sequence>
<accession>A0AB37VYA8</accession>
<dbReference type="EMBL" id="PDXB01000113">
    <property type="protein sequence ID" value="RYN15605.1"/>
    <property type="molecule type" value="Genomic_DNA"/>
</dbReference>
<proteinExistence type="predicted"/>
<gene>
    <name evidence="1" type="ORF">AA0115_g12952</name>
    <name evidence="2" type="ORF">AA0119_g10029</name>
</gene>
<protein>
    <submittedName>
        <fullName evidence="1">Uncharacterized protein</fullName>
    </submittedName>
</protein>
<keyword evidence="4" id="KW-1185">Reference proteome</keyword>
<evidence type="ECO:0000313" key="4">
    <source>
        <dbReference type="Proteomes" id="UP000293195"/>
    </source>
</evidence>
<comment type="caution">
    <text evidence="1">The sequence shown here is derived from an EMBL/GenBank/DDBJ whole genome shotgun (WGS) entry which is preliminary data.</text>
</comment>
<reference evidence="1 4" key="2">
    <citation type="journal article" date="2019" name="bioRxiv">
        <title>Genomics, evolutionary history and diagnostics of the Alternaria alternata species group including apple and Asian pear pathotypes.</title>
        <authorList>
            <person name="Armitage A.D."/>
            <person name="Cockerton H.M."/>
            <person name="Sreenivasaprasad S."/>
            <person name="Woodhall J.W."/>
            <person name="Lane C.R."/>
            <person name="Harrison R.J."/>
            <person name="Clarkson J.P."/>
        </authorList>
    </citation>
    <scope>NUCLEOTIDE SEQUENCE</scope>
    <source>
        <strain evidence="1">FERA 1164</strain>
        <strain evidence="4">FERA 635</strain>
    </source>
</reference>
<evidence type="ECO:0000313" key="1">
    <source>
        <dbReference type="EMBL" id="RYN15605.1"/>
    </source>
</evidence>
<dbReference type="Proteomes" id="UP000292340">
    <property type="component" value="Unassembled WGS sequence"/>
</dbReference>
<name>A0AB37VYA8_9PLEO</name>
<evidence type="ECO:0000313" key="3">
    <source>
        <dbReference type="Proteomes" id="UP000292340"/>
    </source>
</evidence>
<dbReference type="EMBL" id="PDXF01000059">
    <property type="protein sequence ID" value="RYN92311.1"/>
    <property type="molecule type" value="Genomic_DNA"/>
</dbReference>
<reference evidence="1" key="1">
    <citation type="submission" date="2017-10" db="EMBL/GenBank/DDBJ databases">
        <authorList>
            <person name="Armitage A.D."/>
            <person name="Barbara D.J."/>
            <person name="Woodhall J.W."/>
            <person name="Sreenivasaprasad S."/>
            <person name="Lane C.R."/>
            <person name="Clarkson J.P."/>
            <person name="Harrison R.J."/>
        </authorList>
    </citation>
    <scope>NUCLEOTIDE SEQUENCE</scope>
    <source>
        <strain evidence="1">FERA 1164</strain>
        <strain evidence="2">FERA 635</strain>
    </source>
</reference>
<dbReference type="Proteomes" id="UP000293195">
    <property type="component" value="Unassembled WGS sequence"/>
</dbReference>